<keyword evidence="2" id="KW-1185">Reference proteome</keyword>
<dbReference type="Gene3D" id="2.130.10.10">
    <property type="entry name" value="YVTN repeat-like/Quinoprotein amine dehydrogenase"/>
    <property type="match status" value="1"/>
</dbReference>
<dbReference type="Proteomes" id="UP001324993">
    <property type="component" value="Chromosome"/>
</dbReference>
<dbReference type="InterPro" id="IPR015943">
    <property type="entry name" value="WD40/YVTN_repeat-like_dom_sf"/>
</dbReference>
<organism evidence="1 2">
    <name type="scientific">Coraliomargarita algicola</name>
    <dbReference type="NCBI Taxonomy" id="3092156"/>
    <lineage>
        <taxon>Bacteria</taxon>
        <taxon>Pseudomonadati</taxon>
        <taxon>Verrucomicrobiota</taxon>
        <taxon>Opitutia</taxon>
        <taxon>Puniceicoccales</taxon>
        <taxon>Coraliomargaritaceae</taxon>
        <taxon>Coraliomargarita</taxon>
    </lineage>
</organism>
<proteinExistence type="predicted"/>
<sequence length="406" mass="45411">MTKSRLIGTWTDPQSGVVSHILTPPEGDIARVAPLQQSFYYINQSLSADGRYYWFYCAFPPSNDAHTGRCLGLADFQEESIRWFPETAFSAASPYVYPATADVYWANAQGVWTLSVDPQSSPRRMGGFAVSQVGNRPIKRYATHFTRSPDGKYFGIDAGVGGDTVIGKFSLEQGQVETWQTVQRIYNHGQFNPVHPDLMLLAQENYVNPISGEYIPKDNRLWLIRKGGQLTPVYPESLASEGYEKTSANSHLVDPVDCVRKDPRQLHGHEWWSADGEYIWYIHYQTGVERVPLSVAGPTEAQPELMWPHETVSHAHSSPCGNYLVLDSMPADAPECHHVRFVNLKTQRSVDIVSHMPQASKALHPYHMHPHPHFCVGGHYVCYSTTVHGAADVAFVRVADLLAATE</sequence>
<dbReference type="RefSeq" id="WP_319833954.1">
    <property type="nucleotide sequence ID" value="NZ_CP138858.1"/>
</dbReference>
<accession>A0ABZ0RPR8</accession>
<reference evidence="1 2" key="1">
    <citation type="submission" date="2023-11" db="EMBL/GenBank/DDBJ databases">
        <title>Coraliomargarita sp. nov., isolated from marine algae.</title>
        <authorList>
            <person name="Lee J.K."/>
            <person name="Baek J.H."/>
            <person name="Kim J.M."/>
            <person name="Choi D.G."/>
            <person name="Jeon C.O."/>
        </authorList>
    </citation>
    <scope>NUCLEOTIDE SEQUENCE [LARGE SCALE GENOMIC DNA]</scope>
    <source>
        <strain evidence="1 2">J2-16</strain>
    </source>
</reference>
<dbReference type="EMBL" id="CP138858">
    <property type="protein sequence ID" value="WPJ97103.1"/>
    <property type="molecule type" value="Genomic_DNA"/>
</dbReference>
<name>A0ABZ0RPR8_9BACT</name>
<dbReference type="SUPFAM" id="SSF82171">
    <property type="entry name" value="DPP6 N-terminal domain-like"/>
    <property type="match status" value="1"/>
</dbReference>
<evidence type="ECO:0008006" key="3">
    <source>
        <dbReference type="Google" id="ProtNLM"/>
    </source>
</evidence>
<evidence type="ECO:0000313" key="2">
    <source>
        <dbReference type="Proteomes" id="UP001324993"/>
    </source>
</evidence>
<evidence type="ECO:0000313" key="1">
    <source>
        <dbReference type="EMBL" id="WPJ97103.1"/>
    </source>
</evidence>
<gene>
    <name evidence="1" type="ORF">SH580_05205</name>
</gene>
<protein>
    <recommendedName>
        <fullName evidence="3">Glycosyl hydrolase family 43</fullName>
    </recommendedName>
</protein>